<dbReference type="EMBL" id="VVXJ01000029">
    <property type="protein sequence ID" value="KAA2373955.1"/>
    <property type="molecule type" value="Genomic_DNA"/>
</dbReference>
<dbReference type="AlphaFoldDB" id="A0A5B3GJR9"/>
<dbReference type="Proteomes" id="UP000322658">
    <property type="component" value="Unassembled WGS sequence"/>
</dbReference>
<protein>
    <submittedName>
        <fullName evidence="1">Uncharacterized protein</fullName>
    </submittedName>
</protein>
<accession>A0A5B3GJR9</accession>
<organism evidence="1 2">
    <name type="scientific">Alistipes shahii</name>
    <dbReference type="NCBI Taxonomy" id="328814"/>
    <lineage>
        <taxon>Bacteria</taxon>
        <taxon>Pseudomonadati</taxon>
        <taxon>Bacteroidota</taxon>
        <taxon>Bacteroidia</taxon>
        <taxon>Bacteroidales</taxon>
        <taxon>Rikenellaceae</taxon>
        <taxon>Alistipes</taxon>
    </lineage>
</organism>
<evidence type="ECO:0000313" key="2">
    <source>
        <dbReference type="Proteomes" id="UP000322658"/>
    </source>
</evidence>
<comment type="caution">
    <text evidence="1">The sequence shown here is derived from an EMBL/GenBank/DDBJ whole genome shotgun (WGS) entry which is preliminary data.</text>
</comment>
<name>A0A5B3GJR9_9BACT</name>
<sequence>MTYPESEYLSCITLARMYDSSRDEIKETVIELKAKGHVIDTLNWGKQGKLKVHGKQFRRALLREYGNGGMSK</sequence>
<gene>
    <name evidence="1" type="ORF">F2Y07_11790</name>
</gene>
<reference evidence="1 2" key="1">
    <citation type="journal article" date="2019" name="Nat. Med.">
        <title>A library of human gut bacterial isolates paired with longitudinal multiomics data enables mechanistic microbiome research.</title>
        <authorList>
            <person name="Poyet M."/>
            <person name="Groussin M."/>
            <person name="Gibbons S.M."/>
            <person name="Avila-Pacheco J."/>
            <person name="Jiang X."/>
            <person name="Kearney S.M."/>
            <person name="Perrotta A.R."/>
            <person name="Berdy B."/>
            <person name="Zhao S."/>
            <person name="Lieberman T.D."/>
            <person name="Swanson P.K."/>
            <person name="Smith M."/>
            <person name="Roesemann S."/>
            <person name="Alexander J.E."/>
            <person name="Rich S.A."/>
            <person name="Livny J."/>
            <person name="Vlamakis H."/>
            <person name="Clish C."/>
            <person name="Bullock K."/>
            <person name="Deik A."/>
            <person name="Scott J."/>
            <person name="Pierce K.A."/>
            <person name="Xavier R.J."/>
            <person name="Alm E.J."/>
        </authorList>
    </citation>
    <scope>NUCLEOTIDE SEQUENCE [LARGE SCALE GENOMIC DNA]</scope>
    <source>
        <strain evidence="1 2">BIOML-A1</strain>
    </source>
</reference>
<proteinExistence type="predicted"/>
<evidence type="ECO:0000313" key="1">
    <source>
        <dbReference type="EMBL" id="KAA2373955.1"/>
    </source>
</evidence>